<evidence type="ECO:0000313" key="2">
    <source>
        <dbReference type="Proteomes" id="UP000663852"/>
    </source>
</evidence>
<accession>A0A813VPA7</accession>
<dbReference type="EMBL" id="CAJNOJ010000020">
    <property type="protein sequence ID" value="CAF0840434.1"/>
    <property type="molecule type" value="Genomic_DNA"/>
</dbReference>
<proteinExistence type="predicted"/>
<reference evidence="1" key="1">
    <citation type="submission" date="2021-02" db="EMBL/GenBank/DDBJ databases">
        <authorList>
            <person name="Nowell W R."/>
        </authorList>
    </citation>
    <scope>NUCLEOTIDE SEQUENCE</scope>
</reference>
<organism evidence="1 2">
    <name type="scientific">Adineta ricciae</name>
    <name type="common">Rotifer</name>
    <dbReference type="NCBI Taxonomy" id="249248"/>
    <lineage>
        <taxon>Eukaryota</taxon>
        <taxon>Metazoa</taxon>
        <taxon>Spiralia</taxon>
        <taxon>Gnathifera</taxon>
        <taxon>Rotifera</taxon>
        <taxon>Eurotatoria</taxon>
        <taxon>Bdelloidea</taxon>
        <taxon>Adinetida</taxon>
        <taxon>Adinetidae</taxon>
        <taxon>Adineta</taxon>
    </lineage>
</organism>
<comment type="caution">
    <text evidence="1">The sequence shown here is derived from an EMBL/GenBank/DDBJ whole genome shotgun (WGS) entry which is preliminary data.</text>
</comment>
<sequence length="75" mass="8757">MSKTVKSMAIMMHDFENGRIAYLTYLKVVLCRNRLVNYQLGAIWKCYGEVQNQNNSCQAPLIKNQLKQNHVRKVL</sequence>
<evidence type="ECO:0000313" key="1">
    <source>
        <dbReference type="EMBL" id="CAF0840434.1"/>
    </source>
</evidence>
<name>A0A813VPA7_ADIRI</name>
<gene>
    <name evidence="1" type="ORF">EDS130_LOCUS6807</name>
</gene>
<dbReference type="AlphaFoldDB" id="A0A813VPA7"/>
<protein>
    <submittedName>
        <fullName evidence="1">Uncharacterized protein</fullName>
    </submittedName>
</protein>
<dbReference type="Proteomes" id="UP000663852">
    <property type="component" value="Unassembled WGS sequence"/>
</dbReference>